<reference evidence="2" key="1">
    <citation type="submission" date="2020-07" db="EMBL/GenBank/DDBJ databases">
        <authorList>
            <person name="Lin J."/>
        </authorList>
    </citation>
    <scope>NUCLEOTIDE SEQUENCE</scope>
</reference>
<sequence>MPSSVLDGDISYTVLFPSKSLFLIEPRLFGSTCFVRDVRPQGEEDDLLVYTIRQVSSPATLIPAPSAPVRPPIVHVYSRRLATPDSDPPPASSSEDLVTTISDLASDSDFSIALRKGKLSVPKSVVEALSYPSWRAVMEEEMMALDANVYVDDIVITGNDTAGISSLKLFLQTQFQTKDWGRLKYFLGIEVTRCKRGIFLSQRKYVLDLLAETEKLGAKPCSAPIAPNLQLTANDDELFEDPKRYRRLVGKLTVTRPDIAYSVSVLSQFMSSPTVTHWKALGQILCYLKGAPGRGILYKNHGHSNIECFSDADWASSKVDRRSTTGYCVFVGGNVMSWRSKKQSVISHSSAESKYRAMAQSVCEVI</sequence>
<dbReference type="AlphaFoldDB" id="A0A6V7Q3L1"/>
<evidence type="ECO:0000313" key="2">
    <source>
        <dbReference type="EMBL" id="CAD1837598.1"/>
    </source>
</evidence>
<gene>
    <name evidence="2" type="ORF">CB5_LOCUS20809</name>
</gene>
<proteinExistence type="predicted"/>
<dbReference type="InterPro" id="IPR013103">
    <property type="entry name" value="RVT_2"/>
</dbReference>
<dbReference type="CDD" id="cd09272">
    <property type="entry name" value="RNase_HI_RT_Ty1"/>
    <property type="match status" value="1"/>
</dbReference>
<dbReference type="SUPFAM" id="SSF56672">
    <property type="entry name" value="DNA/RNA polymerases"/>
    <property type="match status" value="1"/>
</dbReference>
<name>A0A6V7Q3L1_ANACO</name>
<feature type="domain" description="Reverse transcriptase Ty1/copia-type" evidence="1">
    <location>
        <begin position="148"/>
        <end position="226"/>
    </location>
</feature>
<dbReference type="Pfam" id="PF07727">
    <property type="entry name" value="RVT_2"/>
    <property type="match status" value="1"/>
</dbReference>
<dbReference type="EMBL" id="LR862132">
    <property type="protein sequence ID" value="CAD1837598.1"/>
    <property type="molecule type" value="Genomic_DNA"/>
</dbReference>
<protein>
    <recommendedName>
        <fullName evidence="1">Reverse transcriptase Ty1/copia-type domain-containing protein</fullName>
    </recommendedName>
</protein>
<organism evidence="2">
    <name type="scientific">Ananas comosus var. bracteatus</name>
    <name type="common">red pineapple</name>
    <dbReference type="NCBI Taxonomy" id="296719"/>
    <lineage>
        <taxon>Eukaryota</taxon>
        <taxon>Viridiplantae</taxon>
        <taxon>Streptophyta</taxon>
        <taxon>Embryophyta</taxon>
        <taxon>Tracheophyta</taxon>
        <taxon>Spermatophyta</taxon>
        <taxon>Magnoliopsida</taxon>
        <taxon>Liliopsida</taxon>
        <taxon>Poales</taxon>
        <taxon>Bromeliaceae</taxon>
        <taxon>Bromelioideae</taxon>
        <taxon>Ananas</taxon>
    </lineage>
</organism>
<dbReference type="InterPro" id="IPR043502">
    <property type="entry name" value="DNA/RNA_pol_sf"/>
</dbReference>
<dbReference type="PANTHER" id="PTHR11439:SF467">
    <property type="entry name" value="INTEGRASE CATALYTIC DOMAIN-CONTAINING PROTEIN"/>
    <property type="match status" value="1"/>
</dbReference>
<dbReference type="PANTHER" id="PTHR11439">
    <property type="entry name" value="GAG-POL-RELATED RETROTRANSPOSON"/>
    <property type="match status" value="1"/>
</dbReference>
<accession>A0A6V7Q3L1</accession>
<evidence type="ECO:0000259" key="1">
    <source>
        <dbReference type="Pfam" id="PF07727"/>
    </source>
</evidence>